<evidence type="ECO:0000256" key="1">
    <source>
        <dbReference type="SAM" id="MobiDB-lite"/>
    </source>
</evidence>
<dbReference type="Proteomes" id="UP000295741">
    <property type="component" value="Unassembled WGS sequence"/>
</dbReference>
<comment type="caution">
    <text evidence="2">The sequence shown here is derived from an EMBL/GenBank/DDBJ whole genome shotgun (WGS) entry which is preliminary data.</text>
</comment>
<gene>
    <name evidence="2" type="ORF">BC659_0059</name>
</gene>
<sequence>MGGKESQGDRKTESPKDDSFRDKITLCKDTNLPTNTHFFRTSGLPDFSTTLLNHFYLNIVYQHKRIKLFTFSENAITFCAIFAAIS</sequence>
<feature type="region of interest" description="Disordered" evidence="1">
    <location>
        <begin position="1"/>
        <end position="20"/>
    </location>
</feature>
<accession>A0A4R6IYQ8</accession>
<evidence type="ECO:0000313" key="3">
    <source>
        <dbReference type="Proteomes" id="UP000295741"/>
    </source>
</evidence>
<proteinExistence type="predicted"/>
<dbReference type="EMBL" id="SNWP01000010">
    <property type="protein sequence ID" value="TDO28002.1"/>
    <property type="molecule type" value="Genomic_DNA"/>
</dbReference>
<reference evidence="2 3" key="1">
    <citation type="submission" date="2019-03" db="EMBL/GenBank/DDBJ databases">
        <title>Genomic Encyclopedia of Archaeal and Bacterial Type Strains, Phase II (KMG-II): from individual species to whole genera.</title>
        <authorList>
            <person name="Goeker M."/>
        </authorList>
    </citation>
    <scope>NUCLEOTIDE SEQUENCE [LARGE SCALE GENOMIC DNA]</scope>
    <source>
        <strain evidence="2 3">DSM 28323</strain>
    </source>
</reference>
<dbReference type="AlphaFoldDB" id="A0A4R6IYQ8"/>
<keyword evidence="3" id="KW-1185">Reference proteome</keyword>
<name>A0A4R6IYQ8_9BACT</name>
<organism evidence="2 3">
    <name type="scientific">Sediminibacterium goheungense</name>
    <dbReference type="NCBI Taxonomy" id="1086393"/>
    <lineage>
        <taxon>Bacteria</taxon>
        <taxon>Pseudomonadati</taxon>
        <taxon>Bacteroidota</taxon>
        <taxon>Chitinophagia</taxon>
        <taxon>Chitinophagales</taxon>
        <taxon>Chitinophagaceae</taxon>
        <taxon>Sediminibacterium</taxon>
    </lineage>
</organism>
<evidence type="ECO:0000313" key="2">
    <source>
        <dbReference type="EMBL" id="TDO28002.1"/>
    </source>
</evidence>
<protein>
    <submittedName>
        <fullName evidence="2">Uncharacterized protein</fullName>
    </submittedName>
</protein>